<dbReference type="InterPro" id="IPR032675">
    <property type="entry name" value="LRR_dom_sf"/>
</dbReference>
<accession>A0A6A5BMK7</accession>
<dbReference type="Pfam" id="PF13516">
    <property type="entry name" value="LRR_6"/>
    <property type="match status" value="6"/>
</dbReference>
<dbReference type="AlphaFoldDB" id="A0A6A5BMK7"/>
<dbReference type="VEuPathDB" id="AmoebaDB:FDP41_001586"/>
<dbReference type="SMART" id="SM00368">
    <property type="entry name" value="LRR_RI"/>
    <property type="match status" value="6"/>
</dbReference>
<keyword evidence="1" id="KW-0677">Repeat</keyword>
<evidence type="ECO:0000256" key="1">
    <source>
        <dbReference type="ARBA" id="ARBA00022737"/>
    </source>
</evidence>
<dbReference type="RefSeq" id="XP_044563956.1">
    <property type="nucleotide sequence ID" value="XM_044704686.1"/>
</dbReference>
<comment type="caution">
    <text evidence="2">The sequence shown here is derived from an EMBL/GenBank/DDBJ whole genome shotgun (WGS) entry which is preliminary data.</text>
</comment>
<evidence type="ECO:0000313" key="3">
    <source>
        <dbReference type="Proteomes" id="UP000444721"/>
    </source>
</evidence>
<organism evidence="2 3">
    <name type="scientific">Naegleria fowleri</name>
    <name type="common">Brain eating amoeba</name>
    <dbReference type="NCBI Taxonomy" id="5763"/>
    <lineage>
        <taxon>Eukaryota</taxon>
        <taxon>Discoba</taxon>
        <taxon>Heterolobosea</taxon>
        <taxon>Tetramitia</taxon>
        <taxon>Eutetramitia</taxon>
        <taxon>Vahlkampfiidae</taxon>
        <taxon>Naegleria</taxon>
    </lineage>
</organism>
<dbReference type="GeneID" id="68108804"/>
<sequence length="470" mass="53270">MIEFDDSLNVSAIEETTSSNNNNNLSNIWSETINNNNTNNNSTQDVVLLHSEDFLELYLQKCSDYSIQKPCSRLIKEYSKLKEKGKRMRHLILNGNCVSMFENRLQNLDVFSICDTLEILNTSFIVSCDLSYNNIGDSGANAISRMLKINTSIQHLSVKSNAISERGASDIADALKENHSLKSFDFSYNSIEDKGGLKMAEMLKENSTLKYLNLNACDLKTSSITLLAIVVRAHPSLRELRIAKTVMNSKKEETVVHLSEMFKVNEILRSLDLSFQSLSDSGVTVFFQGIMMCRTLTHLRLSANCITLSTDIISRFLENPNCALQLLDLSANRIDSDGGKQIARSLIKNKTLIHLDLSNNNIGDDSLTFLSKTLLSKNDVLKKLMIADNKFSQPSIQAFHDLTKERFDIEIDVYTYKTDQTYYWTRKTTPLKYEHNVDTKEEQVAEIEQLLVSCFADNVNPMTNLDRIVR</sequence>
<dbReference type="OrthoDB" id="272549at2759"/>
<evidence type="ECO:0000313" key="2">
    <source>
        <dbReference type="EMBL" id="KAF0979243.1"/>
    </source>
</evidence>
<dbReference type="Proteomes" id="UP000444721">
    <property type="component" value="Unassembled WGS sequence"/>
</dbReference>
<dbReference type="SUPFAM" id="SSF52047">
    <property type="entry name" value="RNI-like"/>
    <property type="match status" value="1"/>
</dbReference>
<dbReference type="InterPro" id="IPR052201">
    <property type="entry name" value="LRR-containing_regulator"/>
</dbReference>
<name>A0A6A5BMK7_NAEFO</name>
<dbReference type="PANTHER" id="PTHR24111">
    <property type="entry name" value="LEUCINE-RICH REPEAT-CONTAINING PROTEIN 34"/>
    <property type="match status" value="1"/>
</dbReference>
<reference evidence="2 3" key="1">
    <citation type="journal article" date="2019" name="Sci. Rep.">
        <title>Nanopore sequencing improves the draft genome of the human pathogenic amoeba Naegleria fowleri.</title>
        <authorList>
            <person name="Liechti N."/>
            <person name="Schurch N."/>
            <person name="Bruggmann R."/>
            <person name="Wittwer M."/>
        </authorList>
    </citation>
    <scope>NUCLEOTIDE SEQUENCE [LARGE SCALE GENOMIC DNA]</scope>
    <source>
        <strain evidence="2 3">ATCC 30894</strain>
    </source>
</reference>
<dbReference type="VEuPathDB" id="AmoebaDB:NF0075190"/>
<dbReference type="PROSITE" id="PS51450">
    <property type="entry name" value="LRR"/>
    <property type="match status" value="1"/>
</dbReference>
<keyword evidence="3" id="KW-1185">Reference proteome</keyword>
<dbReference type="VEuPathDB" id="AmoebaDB:NfTy_053940"/>
<dbReference type="InterPro" id="IPR001611">
    <property type="entry name" value="Leu-rich_rpt"/>
</dbReference>
<dbReference type="Gene3D" id="3.80.10.10">
    <property type="entry name" value="Ribonuclease Inhibitor"/>
    <property type="match status" value="2"/>
</dbReference>
<proteinExistence type="predicted"/>
<dbReference type="PANTHER" id="PTHR24111:SF0">
    <property type="entry name" value="LEUCINE-RICH REPEAT-CONTAINING PROTEIN"/>
    <property type="match status" value="1"/>
</dbReference>
<protein>
    <submittedName>
        <fullName evidence="2">Uncharacterized protein</fullName>
    </submittedName>
</protein>
<dbReference type="EMBL" id="VFQX01000027">
    <property type="protein sequence ID" value="KAF0979243.1"/>
    <property type="molecule type" value="Genomic_DNA"/>
</dbReference>
<gene>
    <name evidence="2" type="ORF">FDP41_001586</name>
</gene>
<dbReference type="OMA" id="IKNCGMK"/>